<feature type="region of interest" description="Disordered" evidence="1">
    <location>
        <begin position="234"/>
        <end position="256"/>
    </location>
</feature>
<dbReference type="OrthoDB" id="10306638at2759"/>
<feature type="region of interest" description="Disordered" evidence="1">
    <location>
        <begin position="1"/>
        <end position="48"/>
    </location>
</feature>
<organism evidence="2 3">
    <name type="scientific">Nephila pilipes</name>
    <name type="common">Giant wood spider</name>
    <name type="synonym">Nephila maculata</name>
    <dbReference type="NCBI Taxonomy" id="299642"/>
    <lineage>
        <taxon>Eukaryota</taxon>
        <taxon>Metazoa</taxon>
        <taxon>Ecdysozoa</taxon>
        <taxon>Arthropoda</taxon>
        <taxon>Chelicerata</taxon>
        <taxon>Arachnida</taxon>
        <taxon>Araneae</taxon>
        <taxon>Araneomorphae</taxon>
        <taxon>Entelegynae</taxon>
        <taxon>Araneoidea</taxon>
        <taxon>Nephilidae</taxon>
        <taxon>Nephila</taxon>
    </lineage>
</organism>
<dbReference type="EMBL" id="BMAW01106532">
    <property type="protein sequence ID" value="GFT24850.1"/>
    <property type="molecule type" value="Genomic_DNA"/>
</dbReference>
<proteinExistence type="predicted"/>
<feature type="region of interest" description="Disordered" evidence="1">
    <location>
        <begin position="192"/>
        <end position="218"/>
    </location>
</feature>
<dbReference type="AlphaFoldDB" id="A0A8X6TLZ4"/>
<gene>
    <name evidence="2" type="primary">AVEN_172777_1</name>
    <name evidence="2" type="ORF">NPIL_111321</name>
</gene>
<feature type="compositionally biased region" description="Low complexity" evidence="1">
    <location>
        <begin position="193"/>
        <end position="204"/>
    </location>
</feature>
<evidence type="ECO:0000313" key="3">
    <source>
        <dbReference type="Proteomes" id="UP000887013"/>
    </source>
</evidence>
<evidence type="ECO:0000313" key="2">
    <source>
        <dbReference type="EMBL" id="GFT24850.1"/>
    </source>
</evidence>
<protein>
    <submittedName>
        <fullName evidence="2">Uncharacterized protein</fullName>
    </submittedName>
</protein>
<reference evidence="2" key="1">
    <citation type="submission" date="2020-08" db="EMBL/GenBank/DDBJ databases">
        <title>Multicomponent nature underlies the extraordinary mechanical properties of spider dragline silk.</title>
        <authorList>
            <person name="Kono N."/>
            <person name="Nakamura H."/>
            <person name="Mori M."/>
            <person name="Yoshida Y."/>
            <person name="Ohtoshi R."/>
            <person name="Malay A.D."/>
            <person name="Moran D.A.P."/>
            <person name="Tomita M."/>
            <person name="Numata K."/>
            <person name="Arakawa K."/>
        </authorList>
    </citation>
    <scope>NUCLEOTIDE SEQUENCE</scope>
</reference>
<evidence type="ECO:0000256" key="1">
    <source>
        <dbReference type="SAM" id="MobiDB-lite"/>
    </source>
</evidence>
<name>A0A8X6TLZ4_NEPPI</name>
<accession>A0A8X6TLZ4</accession>
<sequence length="284" mass="31611">MREKRREKQRKVEKATRATVPLGRRTFSRKRPDESVGRGIAKRPQNFPAGRRVRFRTKKHLSQKSGKKFFGRTAAPKKFLDFFSWWDGIEAGRLVVKSSKFREGNFGWKICCWRKRRGSIFWGNQKKSLTVSDPPLALPVNPLKVSDWFLGGFHTPVAPQGSPERSPHPADAHVCRTCNAFLTLPHNSKLTTRGSGAASSSSIRSRCEGKVARMPPPSRSIRIPCADAIQLLLGGPPPSPKTTATRTLQKKKKTRGGGVIWNLAAGPSRAKHLLIGSLHPPTNE</sequence>
<keyword evidence="3" id="KW-1185">Reference proteome</keyword>
<feature type="compositionally biased region" description="Basic and acidic residues" evidence="1">
    <location>
        <begin position="1"/>
        <end position="16"/>
    </location>
</feature>
<comment type="caution">
    <text evidence="2">The sequence shown here is derived from an EMBL/GenBank/DDBJ whole genome shotgun (WGS) entry which is preliminary data.</text>
</comment>
<dbReference type="Proteomes" id="UP000887013">
    <property type="component" value="Unassembled WGS sequence"/>
</dbReference>